<protein>
    <recommendedName>
        <fullName evidence="1">Serine aminopeptidase S33 domain-containing protein</fullName>
    </recommendedName>
</protein>
<dbReference type="InterPro" id="IPR000073">
    <property type="entry name" value="AB_hydrolase_1"/>
</dbReference>
<dbReference type="Proteomes" id="UP000646579">
    <property type="component" value="Unassembled WGS sequence"/>
</dbReference>
<feature type="domain" description="Serine aminopeptidase S33" evidence="1">
    <location>
        <begin position="37"/>
        <end position="261"/>
    </location>
</feature>
<comment type="caution">
    <text evidence="2">The sequence shown here is derived from an EMBL/GenBank/DDBJ whole genome shotgun (WGS) entry which is preliminary data.</text>
</comment>
<dbReference type="InterPro" id="IPR050228">
    <property type="entry name" value="Carboxylesterase_BioH"/>
</dbReference>
<reference evidence="2" key="1">
    <citation type="journal article" date="2014" name="Int. J. Syst. Evol. Microbiol.">
        <title>Complete genome sequence of Corynebacterium casei LMG S-19264T (=DSM 44701T), isolated from a smear-ripened cheese.</title>
        <authorList>
            <consortium name="US DOE Joint Genome Institute (JGI-PGF)"/>
            <person name="Walter F."/>
            <person name="Albersmeier A."/>
            <person name="Kalinowski J."/>
            <person name="Ruckert C."/>
        </authorList>
    </citation>
    <scope>NUCLEOTIDE SEQUENCE</scope>
    <source>
        <strain evidence="2">KCTC 32437</strain>
    </source>
</reference>
<proteinExistence type="predicted"/>
<dbReference type="Pfam" id="PF12146">
    <property type="entry name" value="Hydrolase_4"/>
    <property type="match status" value="1"/>
</dbReference>
<evidence type="ECO:0000313" key="2">
    <source>
        <dbReference type="EMBL" id="GHA33109.1"/>
    </source>
</evidence>
<gene>
    <name evidence="2" type="ORF">GCM10007989_31550</name>
</gene>
<organism evidence="2 3">
    <name type="scientific">Devosia pacifica</name>
    <dbReference type="NCBI Taxonomy" id="1335967"/>
    <lineage>
        <taxon>Bacteria</taxon>
        <taxon>Pseudomonadati</taxon>
        <taxon>Pseudomonadota</taxon>
        <taxon>Alphaproteobacteria</taxon>
        <taxon>Hyphomicrobiales</taxon>
        <taxon>Devosiaceae</taxon>
        <taxon>Devosia</taxon>
    </lineage>
</organism>
<keyword evidence="3" id="KW-1185">Reference proteome</keyword>
<dbReference type="SUPFAM" id="SSF53474">
    <property type="entry name" value="alpha/beta-Hydrolases"/>
    <property type="match status" value="1"/>
</dbReference>
<accession>A0A918SBL0</accession>
<dbReference type="AlphaFoldDB" id="A0A918SBL0"/>
<dbReference type="Gene3D" id="3.40.50.1820">
    <property type="entry name" value="alpha/beta hydrolase"/>
    <property type="match status" value="1"/>
</dbReference>
<dbReference type="InterPro" id="IPR022742">
    <property type="entry name" value="Hydrolase_4"/>
</dbReference>
<sequence length="292" mass="31705">MQGKSVIKPQVNVRHHQLPASAGFALAYTEYCASEGSAQASVFLVHGLASCGLQFSGDAEYLAARGYRVLVPDLRGHGASEVPDAVTLPQFEIGTMAQDLIDILDHAHAQKVHWVGNSLGGILALHLLGTQHRQRLSSLALFGTCFSMSLAKPAGHLFRAAFLPGQAITAWITARLTTKSAEGRKAIENAMSRFNVAAGAAIVANVRSYDFVANALAFEQPILILRGGKDHAVNLRLRHDIGRFDSHENVQCIDFPLGGHCLNLDMPDAFRTALKDHLERPNLQLQRLDTYP</sequence>
<dbReference type="PANTHER" id="PTHR43194">
    <property type="entry name" value="HYDROLASE ALPHA/BETA FOLD FAMILY"/>
    <property type="match status" value="1"/>
</dbReference>
<reference evidence="2" key="2">
    <citation type="submission" date="2020-09" db="EMBL/GenBank/DDBJ databases">
        <authorList>
            <person name="Sun Q."/>
            <person name="Kim S."/>
        </authorList>
    </citation>
    <scope>NUCLEOTIDE SEQUENCE</scope>
    <source>
        <strain evidence="2">KCTC 32437</strain>
    </source>
</reference>
<evidence type="ECO:0000259" key="1">
    <source>
        <dbReference type="Pfam" id="PF12146"/>
    </source>
</evidence>
<dbReference type="InterPro" id="IPR029058">
    <property type="entry name" value="AB_hydrolase_fold"/>
</dbReference>
<dbReference type="EMBL" id="BMZE01000003">
    <property type="protein sequence ID" value="GHA33109.1"/>
    <property type="molecule type" value="Genomic_DNA"/>
</dbReference>
<dbReference type="PRINTS" id="PR00111">
    <property type="entry name" value="ABHYDROLASE"/>
</dbReference>
<dbReference type="PANTHER" id="PTHR43194:SF2">
    <property type="entry name" value="PEROXISOMAL MEMBRANE PROTEIN LPX1"/>
    <property type="match status" value="1"/>
</dbReference>
<evidence type="ECO:0000313" key="3">
    <source>
        <dbReference type="Proteomes" id="UP000646579"/>
    </source>
</evidence>
<name>A0A918SBL0_9HYPH</name>